<keyword evidence="5" id="KW-1185">Reference proteome</keyword>
<evidence type="ECO:0000256" key="2">
    <source>
        <dbReference type="ARBA" id="ARBA00023163"/>
    </source>
</evidence>
<dbReference type="PANTHER" id="PTHR16088:SF3">
    <property type="entry name" value="GON-4-LIKE PROTEIN"/>
    <property type="match status" value="1"/>
</dbReference>
<dbReference type="PANTHER" id="PTHR16088">
    <property type="entry name" value="YY1 ASSOCIATED PROTEIN-RELATED"/>
    <property type="match status" value="1"/>
</dbReference>
<protein>
    <submittedName>
        <fullName evidence="6">Uncharacterized protein</fullName>
    </submittedName>
</protein>
<reference evidence="5" key="1">
    <citation type="submission" date="2012-09" db="EMBL/GenBank/DDBJ databases">
        <authorList>
            <person name="Martin A.A."/>
        </authorList>
    </citation>
    <scope>NUCLEOTIDE SEQUENCE</scope>
</reference>
<reference evidence="6" key="2">
    <citation type="submission" date="2016-04" db="UniProtKB">
        <authorList>
            <consortium name="WormBaseParasite"/>
        </authorList>
    </citation>
    <scope>IDENTIFICATION</scope>
</reference>
<organism evidence="5 6">
    <name type="scientific">Angiostrongylus cantonensis</name>
    <name type="common">Rat lungworm</name>
    <dbReference type="NCBI Taxonomy" id="6313"/>
    <lineage>
        <taxon>Eukaryota</taxon>
        <taxon>Metazoa</taxon>
        <taxon>Ecdysozoa</taxon>
        <taxon>Nematoda</taxon>
        <taxon>Chromadorea</taxon>
        <taxon>Rhabditida</taxon>
        <taxon>Rhabditina</taxon>
        <taxon>Rhabditomorpha</taxon>
        <taxon>Strongyloidea</taxon>
        <taxon>Metastrongylidae</taxon>
        <taxon>Angiostrongylus</taxon>
    </lineage>
</organism>
<dbReference type="GO" id="GO:0003712">
    <property type="term" value="F:transcription coregulator activity"/>
    <property type="evidence" value="ECO:0007669"/>
    <property type="project" value="TreeGrafter"/>
</dbReference>
<dbReference type="GO" id="GO:0006355">
    <property type="term" value="P:regulation of DNA-templated transcription"/>
    <property type="evidence" value="ECO:0007669"/>
    <property type="project" value="TreeGrafter"/>
</dbReference>
<keyword evidence="1" id="KW-0805">Transcription regulation</keyword>
<keyword evidence="2" id="KW-0804">Transcription</keyword>
<evidence type="ECO:0000256" key="1">
    <source>
        <dbReference type="ARBA" id="ARBA00023015"/>
    </source>
</evidence>
<evidence type="ECO:0000313" key="6">
    <source>
        <dbReference type="WBParaSite" id="ACAC_0001311801-mRNA-1"/>
    </source>
</evidence>
<dbReference type="STRING" id="6313.A0A158PCU3"/>
<feature type="compositionally biased region" description="Basic and acidic residues" evidence="4">
    <location>
        <begin position="162"/>
        <end position="171"/>
    </location>
</feature>
<feature type="compositionally biased region" description="Acidic residues" evidence="4">
    <location>
        <begin position="106"/>
        <end position="118"/>
    </location>
</feature>
<dbReference type="WBParaSite" id="ACAC_0001311801-mRNA-1">
    <property type="protein sequence ID" value="ACAC_0001311801-mRNA-1"/>
    <property type="gene ID" value="ACAC_0001311801"/>
</dbReference>
<proteinExistence type="predicted"/>
<evidence type="ECO:0000313" key="5">
    <source>
        <dbReference type="Proteomes" id="UP000035642"/>
    </source>
</evidence>
<name>A0A158PCU3_ANGCA</name>
<dbReference type="GO" id="GO:0005634">
    <property type="term" value="C:nucleus"/>
    <property type="evidence" value="ECO:0007669"/>
    <property type="project" value="TreeGrafter"/>
</dbReference>
<sequence>MESTSPKPQNTNADGEEDIVDLCRRLDTKLEEKARMHNLNALNVKSILNRLIKNPNVLTTLMGIEGDTDDIPSIKVTRSKVKHSAAEAAKVELKPIRPPRTFLDVQFDDEDDDDEDYRPEEVNNGGGDEEEGNKTSTAVDPNQIRKDVMSASSADHPSNAIGDHETEHSGTEESPYQLRSRVPHIDDSCPLESLNTSFTEESFETFACSRGQEMLTFVENPDYLDFLQGIHASTPVNENENTTVDDEDPDDEEYNVLTELEGLKSIEKDADELRMDRFTEIPSAIVL</sequence>
<dbReference type="InterPro" id="IPR052435">
    <property type="entry name" value="YY1-Transcr_Regul"/>
</dbReference>
<accession>A0A158PCU3</accession>
<feature type="region of interest" description="Disordered" evidence="4">
    <location>
        <begin position="106"/>
        <end position="175"/>
    </location>
</feature>
<dbReference type="Proteomes" id="UP000035642">
    <property type="component" value="Unassembled WGS sequence"/>
</dbReference>
<dbReference type="AlphaFoldDB" id="A0A158PCU3"/>
<evidence type="ECO:0000256" key="4">
    <source>
        <dbReference type="SAM" id="MobiDB-lite"/>
    </source>
</evidence>
<evidence type="ECO:0000256" key="3">
    <source>
        <dbReference type="ARBA" id="ARBA00023242"/>
    </source>
</evidence>
<keyword evidence="3" id="KW-0539">Nucleus</keyword>